<evidence type="ECO:0000313" key="1">
    <source>
        <dbReference type="EMBL" id="KAK8052561.1"/>
    </source>
</evidence>
<proteinExistence type="predicted"/>
<evidence type="ECO:0000313" key="2">
    <source>
        <dbReference type="Proteomes" id="UP001444661"/>
    </source>
</evidence>
<organism evidence="1 2">
    <name type="scientific">Apiospora rasikravindrae</name>
    <dbReference type="NCBI Taxonomy" id="990691"/>
    <lineage>
        <taxon>Eukaryota</taxon>
        <taxon>Fungi</taxon>
        <taxon>Dikarya</taxon>
        <taxon>Ascomycota</taxon>
        <taxon>Pezizomycotina</taxon>
        <taxon>Sordariomycetes</taxon>
        <taxon>Xylariomycetidae</taxon>
        <taxon>Amphisphaeriales</taxon>
        <taxon>Apiosporaceae</taxon>
        <taxon>Apiospora</taxon>
    </lineage>
</organism>
<sequence length="220" mass="26152">MNHSVGKQAGAVLVEGWPREDVKHLRDWKRHNVYSLGRLLRKLLGRETVCRSLASSIQYRQMMAVMHYLEAVHKRRWPDPDSPRRPRLEVQRDWPAPRRRRRDLKRLGRPARAHLVYNRLQFLSYTSLGRFAPYNALGFAIWSEERMCAARLIYRTVGFDEFRRYRFAYAWLSVLGADDRRTLEGFRRKQGELAAECGEDRIAQQSMEFNWLPYLMIDLG</sequence>
<dbReference type="Proteomes" id="UP001444661">
    <property type="component" value="Unassembled WGS sequence"/>
</dbReference>
<comment type="caution">
    <text evidence="1">The sequence shown here is derived from an EMBL/GenBank/DDBJ whole genome shotgun (WGS) entry which is preliminary data.</text>
</comment>
<protein>
    <submittedName>
        <fullName evidence="1">Uncharacterized protein</fullName>
    </submittedName>
</protein>
<reference evidence="1 2" key="1">
    <citation type="submission" date="2023-01" db="EMBL/GenBank/DDBJ databases">
        <title>Analysis of 21 Apiospora genomes using comparative genomics revels a genus with tremendous synthesis potential of carbohydrate active enzymes and secondary metabolites.</title>
        <authorList>
            <person name="Sorensen T."/>
        </authorList>
    </citation>
    <scope>NUCLEOTIDE SEQUENCE [LARGE SCALE GENOMIC DNA]</scope>
    <source>
        <strain evidence="1 2">CBS 33761</strain>
    </source>
</reference>
<dbReference type="EMBL" id="JAQQWK010000002">
    <property type="protein sequence ID" value="KAK8052561.1"/>
    <property type="molecule type" value="Genomic_DNA"/>
</dbReference>
<keyword evidence="2" id="KW-1185">Reference proteome</keyword>
<name>A0ABR1U0Z1_9PEZI</name>
<gene>
    <name evidence="1" type="ORF">PG993_003946</name>
</gene>
<accession>A0ABR1U0Z1</accession>